<dbReference type="GO" id="GO:0004807">
    <property type="term" value="F:triose-phosphate isomerase activity"/>
    <property type="evidence" value="ECO:0007669"/>
    <property type="project" value="UniProtKB-UniRule"/>
</dbReference>
<evidence type="ECO:0000256" key="4">
    <source>
        <dbReference type="ARBA" id="ARBA00022490"/>
    </source>
</evidence>
<dbReference type="GO" id="GO:0006094">
    <property type="term" value="P:gluconeogenesis"/>
    <property type="evidence" value="ECO:0007669"/>
    <property type="project" value="UniProtKB-UniRule"/>
</dbReference>
<dbReference type="SUPFAM" id="SSF51351">
    <property type="entry name" value="Triosephosphate isomerase (TIM)"/>
    <property type="match status" value="1"/>
</dbReference>
<dbReference type="OrthoDB" id="9809429at2"/>
<feature type="binding site" evidence="7">
    <location>
        <position position="216"/>
    </location>
    <ligand>
        <name>substrate</name>
    </ligand>
</feature>
<evidence type="ECO:0000256" key="6">
    <source>
        <dbReference type="ARBA" id="ARBA00023235"/>
    </source>
</evidence>
<dbReference type="InterPro" id="IPR022896">
    <property type="entry name" value="TrioseP_Isoase_bac/euk"/>
</dbReference>
<reference evidence="9 10" key="1">
    <citation type="submission" date="2018-10" db="EMBL/GenBank/DDBJ databases">
        <title>Genomic Encyclopedia of Archaeal and Bacterial Type Strains, Phase II (KMG-II): from individual species to whole genera.</title>
        <authorList>
            <person name="Goeker M."/>
        </authorList>
    </citation>
    <scope>NUCLEOTIDE SEQUENCE [LARGE SCALE GENOMIC DNA]</scope>
    <source>
        <strain evidence="9 10">DSM 18602</strain>
    </source>
</reference>
<feature type="binding site" evidence="7">
    <location>
        <begin position="237"/>
        <end position="238"/>
    </location>
    <ligand>
        <name>substrate</name>
    </ligand>
</feature>
<dbReference type="GO" id="GO:0005829">
    <property type="term" value="C:cytosol"/>
    <property type="evidence" value="ECO:0007669"/>
    <property type="project" value="TreeGrafter"/>
</dbReference>
<feature type="active site" description="Proton acceptor" evidence="7">
    <location>
        <position position="170"/>
    </location>
</feature>
<keyword evidence="10" id="KW-1185">Reference proteome</keyword>
<dbReference type="FunFam" id="3.20.20.70:FF:000016">
    <property type="entry name" value="Triosephosphate isomerase"/>
    <property type="match status" value="1"/>
</dbReference>
<dbReference type="EMBL" id="RBKU01000001">
    <property type="protein sequence ID" value="RKR83074.1"/>
    <property type="molecule type" value="Genomic_DNA"/>
</dbReference>
<comment type="subcellular location">
    <subcellularLocation>
        <location evidence="7 8">Cytoplasm</location>
    </subcellularLocation>
</comment>
<dbReference type="RefSeq" id="WP_121198610.1">
    <property type="nucleotide sequence ID" value="NZ_RBKU01000001.1"/>
</dbReference>
<dbReference type="PANTHER" id="PTHR21139:SF42">
    <property type="entry name" value="TRIOSEPHOSPHATE ISOMERASE"/>
    <property type="match status" value="1"/>
</dbReference>
<dbReference type="Proteomes" id="UP000268007">
    <property type="component" value="Unassembled WGS sequence"/>
</dbReference>
<accession>A0A495J400</accession>
<evidence type="ECO:0000256" key="8">
    <source>
        <dbReference type="RuleBase" id="RU363013"/>
    </source>
</evidence>
<comment type="catalytic activity">
    <reaction evidence="7 8">
        <text>D-glyceraldehyde 3-phosphate = dihydroxyacetone phosphate</text>
        <dbReference type="Rhea" id="RHEA:18585"/>
        <dbReference type="ChEBI" id="CHEBI:57642"/>
        <dbReference type="ChEBI" id="CHEBI:59776"/>
        <dbReference type="EC" id="5.3.1.1"/>
    </reaction>
</comment>
<dbReference type="PROSITE" id="PS00171">
    <property type="entry name" value="TIM_1"/>
    <property type="match status" value="1"/>
</dbReference>
<dbReference type="GO" id="GO:0006096">
    <property type="term" value="P:glycolytic process"/>
    <property type="evidence" value="ECO:0007669"/>
    <property type="project" value="UniProtKB-UniRule"/>
</dbReference>
<dbReference type="InterPro" id="IPR020861">
    <property type="entry name" value="Triosephosphate_isomerase_AS"/>
</dbReference>
<dbReference type="PROSITE" id="PS51440">
    <property type="entry name" value="TIM_2"/>
    <property type="match status" value="1"/>
</dbReference>
<evidence type="ECO:0000256" key="7">
    <source>
        <dbReference type="HAMAP-Rule" id="MF_00147"/>
    </source>
</evidence>
<keyword evidence="5 7" id="KW-0324">Glycolysis</keyword>
<dbReference type="InterPro" id="IPR035990">
    <property type="entry name" value="TIM_sf"/>
</dbReference>
<comment type="subunit">
    <text evidence="7 8">Homodimer.</text>
</comment>
<dbReference type="GO" id="GO:0046166">
    <property type="term" value="P:glyceraldehyde-3-phosphate biosynthetic process"/>
    <property type="evidence" value="ECO:0007669"/>
    <property type="project" value="TreeGrafter"/>
</dbReference>
<keyword evidence="4 7" id="KW-0963">Cytoplasm</keyword>
<protein>
    <recommendedName>
        <fullName evidence="7 8">Triosephosphate isomerase</fullName>
        <shortName evidence="7">TIM</shortName>
        <shortName evidence="7">TPI</shortName>
        <ecNumber evidence="7 8">5.3.1.1</ecNumber>
    </recommendedName>
    <alternativeName>
        <fullName evidence="7">Triose-phosphate isomerase</fullName>
    </alternativeName>
</protein>
<feature type="binding site" evidence="7">
    <location>
        <position position="176"/>
    </location>
    <ligand>
        <name>substrate</name>
    </ligand>
</feature>
<dbReference type="InterPro" id="IPR000652">
    <property type="entry name" value="Triosephosphate_isomerase"/>
</dbReference>
<comment type="similarity">
    <text evidence="2 7 8">Belongs to the triosephosphate isomerase family.</text>
</comment>
<dbReference type="Gene3D" id="3.20.20.70">
    <property type="entry name" value="Aldolase class I"/>
    <property type="match status" value="1"/>
</dbReference>
<dbReference type="PANTHER" id="PTHR21139">
    <property type="entry name" value="TRIOSEPHOSPHATE ISOMERASE"/>
    <property type="match status" value="1"/>
</dbReference>
<organism evidence="9 10">
    <name type="scientific">Mucilaginibacter gracilis</name>
    <dbReference type="NCBI Taxonomy" id="423350"/>
    <lineage>
        <taxon>Bacteria</taxon>
        <taxon>Pseudomonadati</taxon>
        <taxon>Bacteroidota</taxon>
        <taxon>Sphingobacteriia</taxon>
        <taxon>Sphingobacteriales</taxon>
        <taxon>Sphingobacteriaceae</taxon>
        <taxon>Mucilaginibacter</taxon>
    </lineage>
</organism>
<feature type="active site" description="Electrophile" evidence="7">
    <location>
        <position position="98"/>
    </location>
</feature>
<dbReference type="UniPathway" id="UPA00109">
    <property type="reaction ID" value="UER00189"/>
</dbReference>
<dbReference type="NCBIfam" id="TIGR00419">
    <property type="entry name" value="tim"/>
    <property type="match status" value="1"/>
</dbReference>
<feature type="binding site" evidence="7">
    <location>
        <begin position="9"/>
        <end position="11"/>
    </location>
    <ligand>
        <name>substrate</name>
    </ligand>
</feature>
<evidence type="ECO:0000256" key="1">
    <source>
        <dbReference type="ARBA" id="ARBA00004680"/>
    </source>
</evidence>
<dbReference type="InterPro" id="IPR013785">
    <property type="entry name" value="Aldolase_TIM"/>
</dbReference>
<sequence>MRKKIVAGNWKMNMDYNEGLTLFSEMIDLVKSEITGAQQAVVCSPFIHLHSLAQAATASDKVSIGAQNAHQAEVGAYTGEISAKMIKSVGAEYVILGHSERRQYFGETNELLAKKTDTVLKNSLIPIFCIGETLQEREANTHFDVIKAQLVEGVFHLEADAFAKLVIAYEPVWAIGTGVTASAEQAQEIHEFIRKEIATKYSQAVADEITILYGGSCNPKNAPELFAKADIDGGLIGGASLKARDFVDILKVFNN</sequence>
<comment type="caution">
    <text evidence="9">The sequence shown here is derived from an EMBL/GenBank/DDBJ whole genome shotgun (WGS) entry which is preliminary data.</text>
</comment>
<proteinExistence type="inferred from homology"/>
<evidence type="ECO:0000256" key="2">
    <source>
        <dbReference type="ARBA" id="ARBA00007422"/>
    </source>
</evidence>
<dbReference type="Pfam" id="PF00121">
    <property type="entry name" value="TIM"/>
    <property type="match status" value="1"/>
</dbReference>
<comment type="pathway">
    <text evidence="1 7 8">Carbohydrate degradation; glycolysis; D-glyceraldehyde 3-phosphate from glycerone phosphate: step 1/1.</text>
</comment>
<keyword evidence="3 7" id="KW-0312">Gluconeogenesis</keyword>
<dbReference type="CDD" id="cd00311">
    <property type="entry name" value="TIM"/>
    <property type="match status" value="1"/>
</dbReference>
<name>A0A495J400_9SPHI</name>
<gene>
    <name evidence="7" type="primary">tpiA</name>
    <name evidence="9" type="ORF">BDD43_3275</name>
</gene>
<dbReference type="GO" id="GO:0019563">
    <property type="term" value="P:glycerol catabolic process"/>
    <property type="evidence" value="ECO:0007669"/>
    <property type="project" value="TreeGrafter"/>
</dbReference>
<evidence type="ECO:0000313" key="10">
    <source>
        <dbReference type="Proteomes" id="UP000268007"/>
    </source>
</evidence>
<evidence type="ECO:0000313" key="9">
    <source>
        <dbReference type="EMBL" id="RKR83074.1"/>
    </source>
</evidence>
<dbReference type="HAMAP" id="MF_00147_B">
    <property type="entry name" value="TIM_B"/>
    <property type="match status" value="1"/>
</dbReference>
<comment type="function">
    <text evidence="7">Involved in the gluconeogenesis. Catalyzes stereospecifically the conversion of dihydroxyacetone phosphate (DHAP) to D-glyceraldehyde-3-phosphate (G3P).</text>
</comment>
<dbReference type="UniPathway" id="UPA00138"/>
<dbReference type="EC" id="5.3.1.1" evidence="7 8"/>
<evidence type="ECO:0000256" key="3">
    <source>
        <dbReference type="ARBA" id="ARBA00022432"/>
    </source>
</evidence>
<evidence type="ECO:0000256" key="5">
    <source>
        <dbReference type="ARBA" id="ARBA00023152"/>
    </source>
</evidence>
<comment type="pathway">
    <text evidence="7 8">Carbohydrate biosynthesis; gluconeogenesis.</text>
</comment>
<dbReference type="AlphaFoldDB" id="A0A495J400"/>
<keyword evidence="6 7" id="KW-0413">Isomerase</keyword>